<dbReference type="PANTHER" id="PTHR41373">
    <property type="entry name" value="DUF2156 DOMAIN-CONTAINING PROTEIN"/>
    <property type="match status" value="1"/>
</dbReference>
<evidence type="ECO:0000259" key="2">
    <source>
        <dbReference type="Pfam" id="PF13302"/>
    </source>
</evidence>
<proteinExistence type="predicted"/>
<dbReference type="PANTHER" id="PTHR41373:SF1">
    <property type="entry name" value="PHOSPHATIDYLGLYCEROL LYSYLTRANSFERASE C-TERMINAL DOMAIN-CONTAINING PROTEIN"/>
    <property type="match status" value="1"/>
</dbReference>
<dbReference type="HOGENOM" id="CLU_569487_0_0_14"/>
<dbReference type="InterPro" id="IPR016181">
    <property type="entry name" value="Acyl_CoA_acyltransferase"/>
</dbReference>
<evidence type="ECO:0008006" key="5">
    <source>
        <dbReference type="Google" id="ProtNLM"/>
    </source>
</evidence>
<dbReference type="EMBL" id="CP007711">
    <property type="protein sequence ID" value="AIV03806.1"/>
    <property type="molecule type" value="Genomic_DNA"/>
</dbReference>
<dbReference type="Proteomes" id="UP000030066">
    <property type="component" value="Chromosome"/>
</dbReference>
<keyword evidence="4" id="KW-1185">Reference proteome</keyword>
<sequence length="479" mass="56403">MKLNKATIEDLKKFLPYFEKKNEPYEHYSCGIWGMYFNDMNVMYCIEDDCLVLANNFYKNKIYFLHPISLKNDRTKEIELIKESALYAQKNEKQLVFADLSVDLIPDIIDNCGCSWDILHNRKYDEYIYDAKLFAAASGPNLAKMRNGIKRFIKDNPNYEVSIINESNLSEVKEFIINWWNINKNKEIGKYGVNEANNEPLFIDLFNQFHWLGIIVRINGKIIGVSLGEIIGNNLFCHVEKVDHNFKGANEFVANIFAKTFVTDDIKYLSRLSDDGIPGLRKAKLQLYPLALYKSYNAFPHTTIHKLNKIVPTVKTERLVLKDINSNEDKYFELCSDLELNKLYGYDYREDFYLENNKDTQPDLNYFITKRKQWFNNESEVTWGIYENEYFHGEVVLHNFGYDNTCELGVRLFKTSQHQGYAYEACKTIAEYALYELGNEKVYCKAYKENLASQKMILKLNFRKIKEDNQFFYYVFDGK</sequence>
<evidence type="ECO:0000313" key="4">
    <source>
        <dbReference type="Proteomes" id="UP000030066"/>
    </source>
</evidence>
<name>A0A097ST84_9BACT</name>
<dbReference type="AlphaFoldDB" id="A0A097ST84"/>
<evidence type="ECO:0000313" key="3">
    <source>
        <dbReference type="EMBL" id="AIV03806.1"/>
    </source>
</evidence>
<dbReference type="InterPro" id="IPR024320">
    <property type="entry name" value="LPG_synthase_C"/>
</dbReference>
<dbReference type="SUPFAM" id="SSF55729">
    <property type="entry name" value="Acyl-CoA N-acyltransferases (Nat)"/>
    <property type="match status" value="3"/>
</dbReference>
<dbReference type="STRING" id="1318617.MGM1_4400"/>
<dbReference type="InterPro" id="IPR016732">
    <property type="entry name" value="UCP018688"/>
</dbReference>
<dbReference type="Gene3D" id="3.40.630.30">
    <property type="match status" value="3"/>
</dbReference>
<gene>
    <name evidence="3" type="ORF">MGM1_4400</name>
</gene>
<protein>
    <recommendedName>
        <fullName evidence="5">N-acetyltransferase domain-containing protein</fullName>
    </recommendedName>
</protein>
<feature type="domain" description="Phosphatidylglycerol lysyltransferase C-terminal" evidence="1">
    <location>
        <begin position="36"/>
        <end position="298"/>
    </location>
</feature>
<feature type="domain" description="N-acetyltransferase" evidence="2">
    <location>
        <begin position="318"/>
        <end position="463"/>
    </location>
</feature>
<reference evidence="3 4" key="1">
    <citation type="journal article" date="2014" name="PLoS ONE">
        <title>An emerging Mycoplasma associated with trichomoniasis, vaginal infection and disease.</title>
        <authorList>
            <consortium name="Vaginal Microbiome Consortium"/>
            <person name="Fettweis J.M."/>
            <person name="Serrano M.G."/>
            <person name="Huang B."/>
            <person name="Brooks J.P."/>
            <person name="Glascock A.L."/>
            <person name="Sheth N.U."/>
            <person name="Strauss J.F.III."/>
            <person name="Jefferson K.K."/>
            <person name="Buck G.A."/>
        </authorList>
    </citation>
    <scope>NUCLEOTIDE SEQUENCE [LARGE SCALE GENOMIC DNA]</scope>
    <source>
        <strain evidence="3 4">VCU_M1</strain>
    </source>
</reference>
<organism evidence="3 4">
    <name type="scientific">Candidatus Malacoplasma girerdii</name>
    <dbReference type="NCBI Taxonomy" id="1318617"/>
    <lineage>
        <taxon>Bacteria</taxon>
        <taxon>Bacillati</taxon>
        <taxon>Mycoplasmatota</taxon>
        <taxon>Mycoplasmoidales</taxon>
        <taxon>Mycoplasmoidaceae</taxon>
        <taxon>Malacoplasma</taxon>
    </lineage>
</organism>
<dbReference type="Pfam" id="PF09924">
    <property type="entry name" value="LPG_synthase_C"/>
    <property type="match status" value="1"/>
</dbReference>
<accession>A0A097ST84</accession>
<dbReference type="eggNOG" id="COG4866">
    <property type="taxonomic scope" value="Bacteria"/>
</dbReference>
<dbReference type="InterPro" id="IPR000182">
    <property type="entry name" value="GNAT_dom"/>
</dbReference>
<dbReference type="KEGG" id="mgj:MGM1_4400"/>
<dbReference type="eggNOG" id="COG1670">
    <property type="taxonomic scope" value="Bacteria"/>
</dbReference>
<dbReference type="Pfam" id="PF13302">
    <property type="entry name" value="Acetyltransf_3"/>
    <property type="match status" value="1"/>
</dbReference>
<evidence type="ECO:0000259" key="1">
    <source>
        <dbReference type="Pfam" id="PF09924"/>
    </source>
</evidence>
<dbReference type="GO" id="GO:0016747">
    <property type="term" value="F:acyltransferase activity, transferring groups other than amino-acyl groups"/>
    <property type="evidence" value="ECO:0007669"/>
    <property type="project" value="InterPro"/>
</dbReference>